<dbReference type="CDD" id="cd08878">
    <property type="entry name" value="RHO_alpha_C_DMO-like"/>
    <property type="match status" value="1"/>
</dbReference>
<keyword evidence="7" id="KW-0223">Dioxygenase</keyword>
<keyword evidence="4" id="KW-0408">Iron</keyword>
<dbReference type="Gene3D" id="2.102.10.10">
    <property type="entry name" value="Rieske [2Fe-2S] iron-sulphur domain"/>
    <property type="match status" value="1"/>
</dbReference>
<dbReference type="PANTHER" id="PTHR21266:SF60">
    <property type="entry name" value="3-KETOSTEROID-9-ALPHA-MONOOXYGENASE, OXYGENASE COMPONENT"/>
    <property type="match status" value="1"/>
</dbReference>
<keyword evidence="5" id="KW-0411">Iron-sulfur</keyword>
<evidence type="ECO:0000256" key="1">
    <source>
        <dbReference type="ARBA" id="ARBA00022714"/>
    </source>
</evidence>
<accession>A0A9X2KKR8</accession>
<organism evidence="7 8">
    <name type="scientific">Sphingomonas tagetis</name>
    <dbReference type="NCBI Taxonomy" id="2949092"/>
    <lineage>
        <taxon>Bacteria</taxon>
        <taxon>Pseudomonadati</taxon>
        <taxon>Pseudomonadota</taxon>
        <taxon>Alphaproteobacteria</taxon>
        <taxon>Sphingomonadales</taxon>
        <taxon>Sphingomonadaceae</taxon>
        <taxon>Sphingomonas</taxon>
    </lineage>
</organism>
<name>A0A9X2KKR8_9SPHN</name>
<dbReference type="GO" id="GO:0046872">
    <property type="term" value="F:metal ion binding"/>
    <property type="evidence" value="ECO:0007669"/>
    <property type="project" value="UniProtKB-KW"/>
</dbReference>
<evidence type="ECO:0000256" key="4">
    <source>
        <dbReference type="ARBA" id="ARBA00023004"/>
    </source>
</evidence>
<dbReference type="AlphaFoldDB" id="A0A9X2KKR8"/>
<dbReference type="GO" id="GO:0051213">
    <property type="term" value="F:dioxygenase activity"/>
    <property type="evidence" value="ECO:0007669"/>
    <property type="project" value="UniProtKB-KW"/>
</dbReference>
<evidence type="ECO:0000313" key="8">
    <source>
        <dbReference type="Proteomes" id="UP001139451"/>
    </source>
</evidence>
<dbReference type="EMBL" id="JAMLDX010000003">
    <property type="protein sequence ID" value="MCP3730015.1"/>
    <property type="molecule type" value="Genomic_DNA"/>
</dbReference>
<gene>
    <name evidence="7" type="ORF">M9978_06195</name>
</gene>
<evidence type="ECO:0000259" key="6">
    <source>
        <dbReference type="PROSITE" id="PS51296"/>
    </source>
</evidence>
<dbReference type="InterPro" id="IPR017941">
    <property type="entry name" value="Rieske_2Fe-2S"/>
</dbReference>
<evidence type="ECO:0000256" key="3">
    <source>
        <dbReference type="ARBA" id="ARBA00023002"/>
    </source>
</evidence>
<keyword evidence="8" id="KW-1185">Reference proteome</keyword>
<dbReference type="Proteomes" id="UP001139451">
    <property type="component" value="Unassembled WGS sequence"/>
</dbReference>
<protein>
    <submittedName>
        <fullName evidence="7">Aromatic ring-hydroxylating dioxygenase subunit alpha</fullName>
    </submittedName>
</protein>
<dbReference type="Pfam" id="PF19112">
    <property type="entry name" value="VanA_C"/>
    <property type="match status" value="1"/>
</dbReference>
<comment type="caution">
    <text evidence="7">The sequence shown here is derived from an EMBL/GenBank/DDBJ whole genome shotgun (WGS) entry which is preliminary data.</text>
</comment>
<evidence type="ECO:0000313" key="7">
    <source>
        <dbReference type="EMBL" id="MCP3730015.1"/>
    </source>
</evidence>
<dbReference type="InterPro" id="IPR044043">
    <property type="entry name" value="VanA_C_cat"/>
</dbReference>
<dbReference type="SUPFAM" id="SSF55961">
    <property type="entry name" value="Bet v1-like"/>
    <property type="match status" value="1"/>
</dbReference>
<reference evidence="7" key="1">
    <citation type="submission" date="2022-05" db="EMBL/GenBank/DDBJ databases">
        <title>Sphingomonas sp. strain MG17 Genome sequencing and assembly.</title>
        <authorList>
            <person name="Kim I."/>
        </authorList>
    </citation>
    <scope>NUCLEOTIDE SEQUENCE</scope>
    <source>
        <strain evidence="7">MG17</strain>
    </source>
</reference>
<keyword evidence="2" id="KW-0479">Metal-binding</keyword>
<feature type="domain" description="Rieske" evidence="6">
    <location>
        <begin position="7"/>
        <end position="109"/>
    </location>
</feature>
<dbReference type="InterPro" id="IPR036922">
    <property type="entry name" value="Rieske_2Fe-2S_sf"/>
</dbReference>
<dbReference type="SUPFAM" id="SSF50022">
    <property type="entry name" value="ISP domain"/>
    <property type="match status" value="1"/>
</dbReference>
<dbReference type="GO" id="GO:0051537">
    <property type="term" value="F:2 iron, 2 sulfur cluster binding"/>
    <property type="evidence" value="ECO:0007669"/>
    <property type="project" value="UniProtKB-KW"/>
</dbReference>
<dbReference type="Gene3D" id="3.90.380.10">
    <property type="entry name" value="Naphthalene 1,2-dioxygenase Alpha Subunit, Chain A, domain 1"/>
    <property type="match status" value="1"/>
</dbReference>
<dbReference type="Pfam" id="PF00355">
    <property type="entry name" value="Rieske"/>
    <property type="match status" value="1"/>
</dbReference>
<dbReference type="PROSITE" id="PS51296">
    <property type="entry name" value="RIESKE"/>
    <property type="match status" value="1"/>
</dbReference>
<dbReference type="InterPro" id="IPR050584">
    <property type="entry name" value="Cholesterol_7-desaturase"/>
</dbReference>
<sequence>MFLKNCWYVAAWPTEMDGGGWLVRRILDQPVLLLRTESGEPAAFLDRCPHRLVPLSAGQRIGDTIRCGYHGMTFASDGRCVHIPGQAKIPPNAAATVFPMTERHGMVWIWMGDAKLADAELVPDVPWPALPHWTASNGYTHVAADYRLLTDNLLDLSHENYIHQGTIGNQEEETIADFPVKVSVDGLKVLAHREMPNIVPPPFFRVLQGNDNHIDRWQTAIWTAPSINMTDVGARPAGGAVEETLVSRVLHLLTPETETSTHYFWSHNRNFRQDDAELTAGIVEAHRRTFDEDKEMVELQQRELDDSGLSVPQMALRVDDAPLRARRILSLLVRQQQAGAPGLLVRSQTLIPDPEALEPMLD</sequence>
<keyword evidence="1" id="KW-0001">2Fe-2S</keyword>
<evidence type="ECO:0000256" key="5">
    <source>
        <dbReference type="ARBA" id="ARBA00023014"/>
    </source>
</evidence>
<evidence type="ECO:0000256" key="2">
    <source>
        <dbReference type="ARBA" id="ARBA00022723"/>
    </source>
</evidence>
<proteinExistence type="predicted"/>
<dbReference type="PANTHER" id="PTHR21266">
    <property type="entry name" value="IRON-SULFUR DOMAIN CONTAINING PROTEIN"/>
    <property type="match status" value="1"/>
</dbReference>
<keyword evidence="3" id="KW-0560">Oxidoreductase</keyword>
<dbReference type="RefSeq" id="WP_254292128.1">
    <property type="nucleotide sequence ID" value="NZ_JAMLDX010000003.1"/>
</dbReference>